<keyword evidence="1" id="KW-0147">Chitin-binding</keyword>
<feature type="domain" description="Chitin-binding type-2" evidence="6">
    <location>
        <begin position="95"/>
        <end position="149"/>
    </location>
</feature>
<dbReference type="PROSITE" id="PS50940">
    <property type="entry name" value="CHIT_BIND_II"/>
    <property type="match status" value="1"/>
</dbReference>
<evidence type="ECO:0000256" key="3">
    <source>
        <dbReference type="ARBA" id="ARBA00022737"/>
    </source>
</evidence>
<dbReference type="GO" id="GO:0005576">
    <property type="term" value="C:extracellular region"/>
    <property type="evidence" value="ECO:0007669"/>
    <property type="project" value="InterPro"/>
</dbReference>
<accession>A0A8W8KVP3</accession>
<dbReference type="GO" id="GO:0008061">
    <property type="term" value="F:chitin binding"/>
    <property type="evidence" value="ECO:0007669"/>
    <property type="project" value="UniProtKB-KW"/>
</dbReference>
<dbReference type="AlphaFoldDB" id="A0A8W8KVP3"/>
<evidence type="ECO:0000256" key="2">
    <source>
        <dbReference type="ARBA" id="ARBA00022729"/>
    </source>
</evidence>
<dbReference type="SMART" id="SM00494">
    <property type="entry name" value="ChtBD2"/>
    <property type="match status" value="1"/>
</dbReference>
<dbReference type="InterPro" id="IPR002557">
    <property type="entry name" value="Chitin-bd_dom"/>
</dbReference>
<reference evidence="7" key="1">
    <citation type="submission" date="2022-08" db="UniProtKB">
        <authorList>
            <consortium name="EnsemblMetazoa"/>
        </authorList>
    </citation>
    <scope>IDENTIFICATION</scope>
    <source>
        <strain evidence="7">05x7-T-G4-1.051#20</strain>
    </source>
</reference>
<keyword evidence="5" id="KW-0325">Glycoprotein</keyword>
<dbReference type="EnsemblMetazoa" id="G2548.1">
    <property type="protein sequence ID" value="G2548.1:cds"/>
    <property type="gene ID" value="G2548"/>
</dbReference>
<evidence type="ECO:0000313" key="8">
    <source>
        <dbReference type="Proteomes" id="UP000005408"/>
    </source>
</evidence>
<sequence length="149" mass="16111">MEQSQTGATVFTFDSTHFICRTYIEENFNVCFFDVCSGCVSYKCSNPQDSTSTAYYPETSSVALTAKPETTTTYAGNPETDSVTNSMVMTTTANTGTCDSDGSMSPHPSDCTKYLECASFKVHTRDCPGGLHFDVNNNVCDFPANAGCQ</sequence>
<dbReference type="PANTHER" id="PTHR23301:SF0">
    <property type="entry name" value="CHITIN-BINDING TYPE-2 DOMAIN-CONTAINING PROTEIN-RELATED"/>
    <property type="match status" value="1"/>
</dbReference>
<dbReference type="InterPro" id="IPR036508">
    <property type="entry name" value="Chitin-bd_dom_sf"/>
</dbReference>
<organism evidence="7 8">
    <name type="scientific">Magallana gigas</name>
    <name type="common">Pacific oyster</name>
    <name type="synonym">Crassostrea gigas</name>
    <dbReference type="NCBI Taxonomy" id="29159"/>
    <lineage>
        <taxon>Eukaryota</taxon>
        <taxon>Metazoa</taxon>
        <taxon>Spiralia</taxon>
        <taxon>Lophotrochozoa</taxon>
        <taxon>Mollusca</taxon>
        <taxon>Bivalvia</taxon>
        <taxon>Autobranchia</taxon>
        <taxon>Pteriomorphia</taxon>
        <taxon>Ostreida</taxon>
        <taxon>Ostreoidea</taxon>
        <taxon>Ostreidae</taxon>
        <taxon>Magallana</taxon>
    </lineage>
</organism>
<keyword evidence="2" id="KW-0732">Signal</keyword>
<evidence type="ECO:0000313" key="7">
    <source>
        <dbReference type="EnsemblMetazoa" id="G2548.1:cds"/>
    </source>
</evidence>
<protein>
    <recommendedName>
        <fullName evidence="6">Chitin-binding type-2 domain-containing protein</fullName>
    </recommendedName>
</protein>
<evidence type="ECO:0000256" key="1">
    <source>
        <dbReference type="ARBA" id="ARBA00022669"/>
    </source>
</evidence>
<name>A0A8W8KVP3_MAGGI</name>
<evidence type="ECO:0000256" key="4">
    <source>
        <dbReference type="ARBA" id="ARBA00023157"/>
    </source>
</evidence>
<dbReference type="PANTHER" id="PTHR23301">
    <property type="entry name" value="CHITIN BINDING PERITROPHIN-A"/>
    <property type="match status" value="1"/>
</dbReference>
<dbReference type="Proteomes" id="UP000005408">
    <property type="component" value="Unassembled WGS sequence"/>
</dbReference>
<dbReference type="InterPro" id="IPR051940">
    <property type="entry name" value="Chitin_bind-dev_reg"/>
</dbReference>
<keyword evidence="8" id="KW-1185">Reference proteome</keyword>
<dbReference type="Gene3D" id="2.170.140.10">
    <property type="entry name" value="Chitin binding domain"/>
    <property type="match status" value="1"/>
</dbReference>
<evidence type="ECO:0000259" key="6">
    <source>
        <dbReference type="PROSITE" id="PS50940"/>
    </source>
</evidence>
<dbReference type="SUPFAM" id="SSF57625">
    <property type="entry name" value="Invertebrate chitin-binding proteins"/>
    <property type="match status" value="1"/>
</dbReference>
<keyword evidence="3" id="KW-0677">Repeat</keyword>
<evidence type="ECO:0000256" key="5">
    <source>
        <dbReference type="ARBA" id="ARBA00023180"/>
    </source>
</evidence>
<dbReference type="Pfam" id="PF01607">
    <property type="entry name" value="CBM_14"/>
    <property type="match status" value="1"/>
</dbReference>
<keyword evidence="4" id="KW-1015">Disulfide bond</keyword>
<proteinExistence type="predicted"/>